<comment type="caution">
    <text evidence="1">The sequence shown here is derived from an EMBL/GenBank/DDBJ whole genome shotgun (WGS) entry which is preliminary data.</text>
</comment>
<organism evidence="1 2">
    <name type="scientific">Peribacillus simplex</name>
    <dbReference type="NCBI Taxonomy" id="1478"/>
    <lineage>
        <taxon>Bacteria</taxon>
        <taxon>Bacillati</taxon>
        <taxon>Bacillota</taxon>
        <taxon>Bacilli</taxon>
        <taxon>Bacillales</taxon>
        <taxon>Bacillaceae</taxon>
        <taxon>Peribacillus</taxon>
    </lineage>
</organism>
<evidence type="ECO:0000313" key="2">
    <source>
        <dbReference type="Proteomes" id="UP000182110"/>
    </source>
</evidence>
<dbReference type="InterPro" id="IPR029465">
    <property type="entry name" value="ATPgrasp_TupA"/>
</dbReference>
<dbReference type="Proteomes" id="UP000182110">
    <property type="component" value="Unassembled WGS sequence"/>
</dbReference>
<dbReference type="AlphaFoldDB" id="A0AAN2PLJ2"/>
<reference evidence="1 2" key="1">
    <citation type="journal article" date="2014" name="Genome Announc.">
        <title>Genome Sequence of Bacillus simplex Strain P558, Isolated from a Human Fecal Sample.</title>
        <authorList>
            <person name="Croce O."/>
            <person name="Hugon P."/>
            <person name="Lagier J.C."/>
            <person name="Bibi F."/>
            <person name="Robert C."/>
            <person name="Azhar E.I."/>
            <person name="Raoult D."/>
            <person name="Fournier P.E."/>
        </authorList>
    </citation>
    <scope>NUCLEOTIDE SEQUENCE [LARGE SCALE GENOMIC DNA]</scope>
    <source>
        <strain evidence="1 2">P558</strain>
    </source>
</reference>
<dbReference type="Pfam" id="PF14305">
    <property type="entry name" value="ATPgrasp_TupA"/>
    <property type="match status" value="1"/>
</dbReference>
<proteinExistence type="predicted"/>
<accession>A0AAN2PLJ2</accession>
<dbReference type="RefSeq" id="WP_072273295.1">
    <property type="nucleotide sequence ID" value="NZ_CCXW01000001.1"/>
</dbReference>
<evidence type="ECO:0008006" key="3">
    <source>
        <dbReference type="Google" id="ProtNLM"/>
    </source>
</evidence>
<evidence type="ECO:0000313" key="1">
    <source>
        <dbReference type="EMBL" id="CEG33845.1"/>
    </source>
</evidence>
<keyword evidence="2" id="KW-1185">Reference proteome</keyword>
<sequence>MEVKLKGARLKSLVASISPEFLTRILYYKNFKKSLNLKNPVLLNEKIQYLKLKMYSDNPVITQCVDKYRVREYLKKFNLEGLCPKLYGAYDNADEIEWNKLPKGFVIKCNHGSGMNIICPDKDTLDIEEAKKTLNKWMKSDFWKIYGETHYKNVQKKIIIEELLDPNILTYKFYCFNGQIKVSYVSLNGENGEKEKYIDFFDPEWNWIPVKLWPHEHAPRHPQKPKGYDDMCNLANIFSREFPFVRVDLYNVNGTIYFSELTFVPTGGMMRLSPGNVNEEWGNWLKL</sequence>
<protein>
    <recommendedName>
        <fullName evidence="3">TupA-like ATPgrasp</fullName>
    </recommendedName>
</protein>
<name>A0AAN2PLJ2_9BACI</name>
<dbReference type="EMBL" id="CCXW01000001">
    <property type="protein sequence ID" value="CEG33845.1"/>
    <property type="molecule type" value="Genomic_DNA"/>
</dbReference>
<gene>
    <name evidence="1" type="ORF">BN1180_04027</name>
</gene>